<keyword evidence="5 7" id="KW-0472">Membrane</keyword>
<evidence type="ECO:0000256" key="2">
    <source>
        <dbReference type="ARBA" id="ARBA00022475"/>
    </source>
</evidence>
<keyword evidence="10" id="KW-1185">Reference proteome</keyword>
<feature type="transmembrane region" description="Helical" evidence="7">
    <location>
        <begin position="122"/>
        <end position="146"/>
    </location>
</feature>
<evidence type="ECO:0000256" key="6">
    <source>
        <dbReference type="SAM" id="MobiDB-lite"/>
    </source>
</evidence>
<keyword evidence="4 7" id="KW-1133">Transmembrane helix</keyword>
<dbReference type="PANTHER" id="PTHR35007">
    <property type="entry name" value="INTEGRAL MEMBRANE PROTEIN-RELATED"/>
    <property type="match status" value="1"/>
</dbReference>
<feature type="transmembrane region" description="Helical" evidence="7">
    <location>
        <begin position="192"/>
        <end position="213"/>
    </location>
</feature>
<evidence type="ECO:0000313" key="9">
    <source>
        <dbReference type="EMBL" id="MFC4829328.1"/>
    </source>
</evidence>
<accession>A0ABV9R6H3</accession>
<protein>
    <submittedName>
        <fullName evidence="9">Type II secretion system F family protein</fullName>
    </submittedName>
</protein>
<keyword evidence="2" id="KW-1003">Cell membrane</keyword>
<evidence type="ECO:0000256" key="3">
    <source>
        <dbReference type="ARBA" id="ARBA00022692"/>
    </source>
</evidence>
<feature type="transmembrane region" description="Helical" evidence="7">
    <location>
        <begin position="167"/>
        <end position="186"/>
    </location>
</feature>
<evidence type="ECO:0000256" key="5">
    <source>
        <dbReference type="ARBA" id="ARBA00023136"/>
    </source>
</evidence>
<dbReference type="Pfam" id="PF00482">
    <property type="entry name" value="T2SSF"/>
    <property type="match status" value="1"/>
</dbReference>
<gene>
    <name evidence="9" type="ORF">ACFPER_11040</name>
</gene>
<dbReference type="InterPro" id="IPR018076">
    <property type="entry name" value="T2SS_GspF_dom"/>
</dbReference>
<dbReference type="RefSeq" id="WP_204392961.1">
    <property type="nucleotide sequence ID" value="NZ_JAFBBW010000001.1"/>
</dbReference>
<dbReference type="PANTHER" id="PTHR35007:SF4">
    <property type="entry name" value="CONSERVED TRANSMEMBRANE PROTEIN-RELATED"/>
    <property type="match status" value="1"/>
</dbReference>
<feature type="region of interest" description="Disordered" evidence="6">
    <location>
        <begin position="1"/>
        <end position="24"/>
    </location>
</feature>
<feature type="domain" description="Type II secretion system protein GspF" evidence="8">
    <location>
        <begin position="78"/>
        <end position="182"/>
    </location>
</feature>
<comment type="subcellular location">
    <subcellularLocation>
        <location evidence="1">Cell membrane</location>
        <topology evidence="1">Multi-pass membrane protein</topology>
    </subcellularLocation>
</comment>
<feature type="transmembrane region" description="Helical" evidence="7">
    <location>
        <begin position="315"/>
        <end position="337"/>
    </location>
</feature>
<evidence type="ECO:0000259" key="8">
    <source>
        <dbReference type="Pfam" id="PF00482"/>
    </source>
</evidence>
<proteinExistence type="predicted"/>
<organism evidence="9 10">
    <name type="scientific">Agromyces aurantiacus</name>
    <dbReference type="NCBI Taxonomy" id="165814"/>
    <lineage>
        <taxon>Bacteria</taxon>
        <taxon>Bacillati</taxon>
        <taxon>Actinomycetota</taxon>
        <taxon>Actinomycetes</taxon>
        <taxon>Micrococcales</taxon>
        <taxon>Microbacteriaceae</taxon>
        <taxon>Agromyces</taxon>
    </lineage>
</organism>
<evidence type="ECO:0000313" key="10">
    <source>
        <dbReference type="Proteomes" id="UP001595960"/>
    </source>
</evidence>
<dbReference type="Proteomes" id="UP001595960">
    <property type="component" value="Unassembled WGS sequence"/>
</dbReference>
<evidence type="ECO:0000256" key="4">
    <source>
        <dbReference type="ARBA" id="ARBA00022989"/>
    </source>
</evidence>
<sequence>MLSRGPQDGGVRGTGVVPARAARRDAGAEVDRVAAAAERLAALLSAGLAPGPAWANVDVGVDPDAGRRVGRAARRQAHRESADAEVARAAASAAAEGAPVAAAMERVRAHRPDASPAWSTLAAAWAVADAAGAPLAGCLAMLAGALRDEAQLRRESSAALAGPAASARLVAALPVIAIAFGMLLGFDTAGVLLGSPMGVACLVLGSALLWTGARWSRSLVARAAVAQPAAGIDLELLAVALSSGASLARAQALVADALEAHLPGLATSDAAGPVLRLAEHAGAPVAGLLRAEAARVRGAARAEGAMRAAALGVRLMIPLGCCVMPAFVLLGVAPLLISVVTGTLGGAA</sequence>
<name>A0ABV9R6H3_9MICO</name>
<evidence type="ECO:0000256" key="7">
    <source>
        <dbReference type="SAM" id="Phobius"/>
    </source>
</evidence>
<comment type="caution">
    <text evidence="9">The sequence shown here is derived from an EMBL/GenBank/DDBJ whole genome shotgun (WGS) entry which is preliminary data.</text>
</comment>
<keyword evidence="3 7" id="KW-0812">Transmembrane</keyword>
<evidence type="ECO:0000256" key="1">
    <source>
        <dbReference type="ARBA" id="ARBA00004651"/>
    </source>
</evidence>
<reference evidence="10" key="1">
    <citation type="journal article" date="2019" name="Int. J. Syst. Evol. Microbiol.">
        <title>The Global Catalogue of Microorganisms (GCM) 10K type strain sequencing project: providing services to taxonomists for standard genome sequencing and annotation.</title>
        <authorList>
            <consortium name="The Broad Institute Genomics Platform"/>
            <consortium name="The Broad Institute Genome Sequencing Center for Infectious Disease"/>
            <person name="Wu L."/>
            <person name="Ma J."/>
        </authorList>
    </citation>
    <scope>NUCLEOTIDE SEQUENCE [LARGE SCALE GENOMIC DNA]</scope>
    <source>
        <strain evidence="10">CGMCC 1.12192</strain>
    </source>
</reference>
<dbReference type="EMBL" id="JBHSJC010000001">
    <property type="protein sequence ID" value="MFC4829328.1"/>
    <property type="molecule type" value="Genomic_DNA"/>
</dbReference>